<gene>
    <name evidence="2" type="ORF">FOZ62_004232</name>
</gene>
<evidence type="ECO:0000313" key="3">
    <source>
        <dbReference type="Proteomes" id="UP000574390"/>
    </source>
</evidence>
<name>A0A7J6QTY7_PEROL</name>
<feature type="chain" id="PRO_5029794391" evidence="1">
    <location>
        <begin position="20"/>
        <end position="100"/>
    </location>
</feature>
<sequence length="100" mass="10960">MRSIIIEVVCLMCLSVAISPSNPARDKCRGGNYQRPANNCADDDCVCHGDLQAIVAYVRQCESVRLYSFAGDICIFHLATSSYVYSEHTGQVSTNCTEGF</sequence>
<reference evidence="2 3" key="1">
    <citation type="submission" date="2020-04" db="EMBL/GenBank/DDBJ databases">
        <title>Perkinsus olseni comparative genomics.</title>
        <authorList>
            <person name="Bogema D.R."/>
        </authorList>
    </citation>
    <scope>NUCLEOTIDE SEQUENCE [LARGE SCALE GENOMIC DNA]</scope>
    <source>
        <strain evidence="2">ATCC PRA-205</strain>
    </source>
</reference>
<evidence type="ECO:0000256" key="1">
    <source>
        <dbReference type="SAM" id="SignalP"/>
    </source>
</evidence>
<dbReference type="Proteomes" id="UP000574390">
    <property type="component" value="Unassembled WGS sequence"/>
</dbReference>
<dbReference type="AlphaFoldDB" id="A0A7J6QTY7"/>
<dbReference type="EMBL" id="JABANM010027158">
    <property type="protein sequence ID" value="KAF4711763.1"/>
    <property type="molecule type" value="Genomic_DNA"/>
</dbReference>
<comment type="caution">
    <text evidence="2">The sequence shown here is derived from an EMBL/GenBank/DDBJ whole genome shotgun (WGS) entry which is preliminary data.</text>
</comment>
<organism evidence="2 3">
    <name type="scientific">Perkinsus olseni</name>
    <name type="common">Perkinsus atlanticus</name>
    <dbReference type="NCBI Taxonomy" id="32597"/>
    <lineage>
        <taxon>Eukaryota</taxon>
        <taxon>Sar</taxon>
        <taxon>Alveolata</taxon>
        <taxon>Perkinsozoa</taxon>
        <taxon>Perkinsea</taxon>
        <taxon>Perkinsida</taxon>
        <taxon>Perkinsidae</taxon>
        <taxon>Perkinsus</taxon>
    </lineage>
</organism>
<protein>
    <submittedName>
        <fullName evidence="2">Uncharacterized protein</fullName>
    </submittedName>
</protein>
<accession>A0A7J6QTY7</accession>
<evidence type="ECO:0000313" key="2">
    <source>
        <dbReference type="EMBL" id="KAF4711763.1"/>
    </source>
</evidence>
<feature type="signal peptide" evidence="1">
    <location>
        <begin position="1"/>
        <end position="19"/>
    </location>
</feature>
<keyword evidence="1" id="KW-0732">Signal</keyword>
<proteinExistence type="predicted"/>